<dbReference type="AlphaFoldDB" id="A0A2K2U9T3"/>
<evidence type="ECO:0000313" key="12">
    <source>
        <dbReference type="Proteomes" id="UP000236197"/>
    </source>
</evidence>
<evidence type="ECO:0000313" key="11">
    <source>
        <dbReference type="EMBL" id="PNV67029.1"/>
    </source>
</evidence>
<dbReference type="EMBL" id="PPEK01000014">
    <property type="protein sequence ID" value="PNV67029.1"/>
    <property type="molecule type" value="Genomic_DNA"/>
</dbReference>
<evidence type="ECO:0000256" key="3">
    <source>
        <dbReference type="ARBA" id="ARBA00022475"/>
    </source>
</evidence>
<dbReference type="Gene3D" id="1.20.5.1030">
    <property type="entry name" value="Preprotein translocase secy subunit"/>
    <property type="match status" value="1"/>
</dbReference>
<evidence type="ECO:0000256" key="8">
    <source>
        <dbReference type="ARBA" id="ARBA00023136"/>
    </source>
</evidence>
<sequence length="184" mass="20559">MSSLRSGCFDEQLENRLLVWRLDGYTIPRLRKQMAKKSKTQRAKASAARAARKEQARAAEVAAAEAKKDAEARAAATEAPKKRLFKKSEKSAESAADGNKQEKAPSKSVEKKSEKKPAPKKRRFGFLKDVRAELKRVTWPTKQDVLRWSIVVTVALVFFGVFTYAFDNISTLILMGISAIPSPF</sequence>
<name>A0A2K2U9T3_9ACTN</name>
<dbReference type="GO" id="GO:0005886">
    <property type="term" value="C:plasma membrane"/>
    <property type="evidence" value="ECO:0007669"/>
    <property type="project" value="UniProtKB-SubCell"/>
</dbReference>
<evidence type="ECO:0000256" key="9">
    <source>
        <dbReference type="HAMAP-Rule" id="MF_00422"/>
    </source>
</evidence>
<dbReference type="GO" id="GO:0043952">
    <property type="term" value="P:protein transport by the Sec complex"/>
    <property type="evidence" value="ECO:0007669"/>
    <property type="project" value="UniProtKB-UniRule"/>
</dbReference>
<comment type="function">
    <text evidence="9">Essential subunit of the Sec protein translocation channel SecYEG. Clamps together the 2 halves of SecY. May contact the channel plug during translocation.</text>
</comment>
<dbReference type="PANTHER" id="PTHR33910">
    <property type="entry name" value="PROTEIN TRANSLOCASE SUBUNIT SECE"/>
    <property type="match status" value="1"/>
</dbReference>
<keyword evidence="7 9" id="KW-0811">Translocation</keyword>
<keyword evidence="8 9" id="KW-0472">Membrane</keyword>
<keyword evidence="4 9" id="KW-0812">Transmembrane</keyword>
<comment type="caution">
    <text evidence="11">The sequence shown here is derived from an EMBL/GenBank/DDBJ whole genome shotgun (WGS) entry which is preliminary data.</text>
</comment>
<dbReference type="GO" id="GO:0006605">
    <property type="term" value="P:protein targeting"/>
    <property type="evidence" value="ECO:0007669"/>
    <property type="project" value="UniProtKB-UniRule"/>
</dbReference>
<evidence type="ECO:0000256" key="4">
    <source>
        <dbReference type="ARBA" id="ARBA00022692"/>
    </source>
</evidence>
<dbReference type="HAMAP" id="MF_00422">
    <property type="entry name" value="SecE"/>
    <property type="match status" value="1"/>
</dbReference>
<feature type="region of interest" description="Disordered" evidence="10">
    <location>
        <begin position="32"/>
        <end position="122"/>
    </location>
</feature>
<keyword evidence="6 9" id="KW-1133">Transmembrane helix</keyword>
<dbReference type="GO" id="GO:0009306">
    <property type="term" value="P:protein secretion"/>
    <property type="evidence" value="ECO:0007669"/>
    <property type="project" value="UniProtKB-UniRule"/>
</dbReference>
<protein>
    <recommendedName>
        <fullName evidence="9">Protein translocase subunit SecE</fullName>
    </recommendedName>
</protein>
<feature type="compositionally biased region" description="Basic and acidic residues" evidence="10">
    <location>
        <begin position="99"/>
        <end position="117"/>
    </location>
</feature>
<accession>A0A2K2U9T3</accession>
<evidence type="ECO:0000256" key="6">
    <source>
        <dbReference type="ARBA" id="ARBA00022989"/>
    </source>
</evidence>
<evidence type="ECO:0000256" key="10">
    <source>
        <dbReference type="SAM" id="MobiDB-lite"/>
    </source>
</evidence>
<feature type="transmembrane region" description="Helical" evidence="9">
    <location>
        <begin position="145"/>
        <end position="166"/>
    </location>
</feature>
<dbReference type="Proteomes" id="UP000236197">
    <property type="component" value="Unassembled WGS sequence"/>
</dbReference>
<evidence type="ECO:0000256" key="7">
    <source>
        <dbReference type="ARBA" id="ARBA00023010"/>
    </source>
</evidence>
<comment type="subcellular location">
    <subcellularLocation>
        <location evidence="9">Cell membrane</location>
        <topology evidence="9">Single-pass membrane protein</topology>
    </subcellularLocation>
    <subcellularLocation>
        <location evidence="1">Membrane</location>
    </subcellularLocation>
</comment>
<keyword evidence="5 9" id="KW-0653">Protein transport</keyword>
<keyword evidence="3 9" id="KW-1003">Cell membrane</keyword>
<dbReference type="GO" id="GO:0008320">
    <property type="term" value="F:protein transmembrane transporter activity"/>
    <property type="evidence" value="ECO:0007669"/>
    <property type="project" value="UniProtKB-UniRule"/>
</dbReference>
<evidence type="ECO:0000256" key="2">
    <source>
        <dbReference type="ARBA" id="ARBA00022448"/>
    </source>
</evidence>
<dbReference type="PANTHER" id="PTHR33910:SF1">
    <property type="entry name" value="PROTEIN TRANSLOCASE SUBUNIT SECE"/>
    <property type="match status" value="1"/>
</dbReference>
<dbReference type="Pfam" id="PF00584">
    <property type="entry name" value="SecE"/>
    <property type="match status" value="1"/>
</dbReference>
<evidence type="ECO:0000256" key="1">
    <source>
        <dbReference type="ARBA" id="ARBA00004370"/>
    </source>
</evidence>
<reference evidence="12" key="1">
    <citation type="submission" date="2018-01" db="EMBL/GenBank/DDBJ databases">
        <title>Rubneribacter badeniensis gen. nov., sp. nov., and Colonibacter rubneri, gen. nov., sp. nov., WGS of new members of the Eggerthellaceae.</title>
        <authorList>
            <person name="Danylec N."/>
            <person name="Stoll D.A."/>
            <person name="Doetsch A."/>
            <person name="Kulling S.E."/>
            <person name="Huch M."/>
        </authorList>
    </citation>
    <scope>NUCLEOTIDE SEQUENCE [LARGE SCALE GENOMIC DNA]</scope>
    <source>
        <strain evidence="12">ResAG-96</strain>
    </source>
</reference>
<keyword evidence="2 9" id="KW-0813">Transport</keyword>
<comment type="subunit">
    <text evidence="9">Component of the Sec protein translocase complex. Heterotrimer consisting of SecY, SecE and SecG subunits. The heterotrimers can form oligomers, although 1 heterotrimer is thought to be able to translocate proteins. Interacts with the ribosome. Interacts with SecDF, and other proteins may be involved. Interacts with SecA.</text>
</comment>
<dbReference type="InterPro" id="IPR005807">
    <property type="entry name" value="SecE_bac"/>
</dbReference>
<dbReference type="GO" id="GO:0065002">
    <property type="term" value="P:intracellular protein transmembrane transport"/>
    <property type="evidence" value="ECO:0007669"/>
    <property type="project" value="UniProtKB-UniRule"/>
</dbReference>
<dbReference type="NCBIfam" id="TIGR00964">
    <property type="entry name" value="secE_bact"/>
    <property type="match status" value="1"/>
</dbReference>
<dbReference type="InterPro" id="IPR001901">
    <property type="entry name" value="Translocase_SecE/Sec61-g"/>
</dbReference>
<proteinExistence type="inferred from homology"/>
<keyword evidence="12" id="KW-1185">Reference proteome</keyword>
<gene>
    <name evidence="9 11" type="primary">secE</name>
    <name evidence="11" type="ORF">C2L71_10250</name>
</gene>
<organism evidence="11 12">
    <name type="scientific">Enteroscipio rubneri</name>
    <dbReference type="NCBI Taxonomy" id="2070686"/>
    <lineage>
        <taxon>Bacteria</taxon>
        <taxon>Bacillati</taxon>
        <taxon>Actinomycetota</taxon>
        <taxon>Coriobacteriia</taxon>
        <taxon>Eggerthellales</taxon>
        <taxon>Eggerthellaceae</taxon>
        <taxon>Enteroscipio</taxon>
    </lineage>
</organism>
<comment type="similarity">
    <text evidence="9">Belongs to the SecE/SEC61-gamma family.</text>
</comment>
<dbReference type="InterPro" id="IPR038379">
    <property type="entry name" value="SecE_sf"/>
</dbReference>
<evidence type="ECO:0000256" key="5">
    <source>
        <dbReference type="ARBA" id="ARBA00022927"/>
    </source>
</evidence>
<feature type="compositionally biased region" description="Basic residues" evidence="10">
    <location>
        <begin position="32"/>
        <end position="42"/>
    </location>
</feature>